<dbReference type="PANTHER" id="PTHR15077">
    <property type="entry name" value="FAS-ASSOCIATING DEATH DOMAIN-CONTAINING PROTEIN FADD"/>
    <property type="match status" value="1"/>
</dbReference>
<dbReference type="Proteomes" id="UP000838412">
    <property type="component" value="Chromosome 16"/>
</dbReference>
<proteinExistence type="predicted"/>
<dbReference type="InterPro" id="IPR035897">
    <property type="entry name" value="Toll_tir_struct_dom_sf"/>
</dbReference>
<keyword evidence="1" id="KW-0788">Thiol protease</keyword>
<evidence type="ECO:0000313" key="8">
    <source>
        <dbReference type="Proteomes" id="UP000838412"/>
    </source>
</evidence>
<dbReference type="Pfam" id="PF00041">
    <property type="entry name" value="fn3"/>
    <property type="match status" value="1"/>
</dbReference>
<feature type="domain" description="OTU" evidence="5">
    <location>
        <begin position="649"/>
        <end position="818"/>
    </location>
</feature>
<feature type="region of interest" description="Disordered" evidence="2">
    <location>
        <begin position="534"/>
        <end position="568"/>
    </location>
</feature>
<feature type="domain" description="Fibronectin type-III" evidence="6">
    <location>
        <begin position="102"/>
        <end position="201"/>
    </location>
</feature>
<evidence type="ECO:0000259" key="4">
    <source>
        <dbReference type="PROSITE" id="PS50017"/>
    </source>
</evidence>
<feature type="transmembrane region" description="Helical" evidence="3">
    <location>
        <begin position="209"/>
        <end position="229"/>
    </location>
</feature>
<dbReference type="InterPro" id="IPR003961">
    <property type="entry name" value="FN3_dom"/>
</dbReference>
<feature type="region of interest" description="Disordered" evidence="2">
    <location>
        <begin position="1197"/>
        <end position="1281"/>
    </location>
</feature>
<feature type="domain" description="Death" evidence="4">
    <location>
        <begin position="1329"/>
        <end position="1412"/>
    </location>
</feature>
<dbReference type="InterPro" id="IPR016729">
    <property type="entry name" value="FADD"/>
</dbReference>
<keyword evidence="3" id="KW-0472">Membrane</keyword>
<dbReference type="SMART" id="SM00060">
    <property type="entry name" value="FN3"/>
    <property type="match status" value="1"/>
</dbReference>
<dbReference type="CDD" id="cd00063">
    <property type="entry name" value="FN3"/>
    <property type="match status" value="1"/>
</dbReference>
<evidence type="ECO:0000256" key="3">
    <source>
        <dbReference type="SAM" id="Phobius"/>
    </source>
</evidence>
<reference evidence="7" key="1">
    <citation type="submission" date="2022-01" db="EMBL/GenBank/DDBJ databases">
        <authorList>
            <person name="Braso-Vives M."/>
        </authorList>
    </citation>
    <scope>NUCLEOTIDE SEQUENCE</scope>
</reference>
<organism evidence="7 8">
    <name type="scientific">Branchiostoma lanceolatum</name>
    <name type="common">Common lancelet</name>
    <name type="synonym">Amphioxus lanceolatum</name>
    <dbReference type="NCBI Taxonomy" id="7740"/>
    <lineage>
        <taxon>Eukaryota</taxon>
        <taxon>Metazoa</taxon>
        <taxon>Chordata</taxon>
        <taxon>Cephalochordata</taxon>
        <taxon>Leptocardii</taxon>
        <taxon>Amphioxiformes</taxon>
        <taxon>Branchiostomatidae</taxon>
        <taxon>Branchiostoma</taxon>
    </lineage>
</organism>
<keyword evidence="1" id="KW-0378">Hydrolase</keyword>
<dbReference type="SUPFAM" id="SSF49265">
    <property type="entry name" value="Fibronectin type III"/>
    <property type="match status" value="1"/>
</dbReference>
<dbReference type="InterPro" id="IPR011029">
    <property type="entry name" value="DEATH-like_dom_sf"/>
</dbReference>
<dbReference type="GO" id="GO:0008234">
    <property type="term" value="F:cysteine-type peptidase activity"/>
    <property type="evidence" value="ECO:0007669"/>
    <property type="project" value="UniProtKB-KW"/>
</dbReference>
<dbReference type="Pfam" id="PF00531">
    <property type="entry name" value="Death"/>
    <property type="match status" value="1"/>
</dbReference>
<accession>A0A8K0EDR2</accession>
<dbReference type="PROSITE" id="PS50853">
    <property type="entry name" value="FN3"/>
    <property type="match status" value="1"/>
</dbReference>
<dbReference type="Gene3D" id="2.60.40.10">
    <property type="entry name" value="Immunoglobulins"/>
    <property type="match status" value="1"/>
</dbReference>
<feature type="compositionally biased region" description="Basic and acidic residues" evidence="2">
    <location>
        <begin position="1252"/>
        <end position="1265"/>
    </location>
</feature>
<dbReference type="EMBL" id="OV696701">
    <property type="protein sequence ID" value="CAH1247956.1"/>
    <property type="molecule type" value="Genomic_DNA"/>
</dbReference>
<dbReference type="SUPFAM" id="SSF47986">
    <property type="entry name" value="DEATH domain"/>
    <property type="match status" value="1"/>
</dbReference>
<feature type="compositionally biased region" description="Basic and acidic residues" evidence="2">
    <location>
        <begin position="246"/>
        <end position="261"/>
    </location>
</feature>
<dbReference type="CDD" id="cd01670">
    <property type="entry name" value="Death"/>
    <property type="match status" value="1"/>
</dbReference>
<feature type="region of interest" description="Disordered" evidence="2">
    <location>
        <begin position="239"/>
        <end position="349"/>
    </location>
</feature>
<sequence>MTITFRPFNTNVMYLVKLETIELLRWNAWTSGTSPGKPEILDPALDPDSRVESTYDRHANTITIQIKDFQTDDTGPGVCYEFQQSQNKSQRYCPNIIAPPPAVSSFNITGVGEDFVNVTWLQVEPLDSAPVEYSVEYRETGVILNGGWHQTDRLQHNSSITSLQTTVEGLSPGDSYQFRVVSSNRFGESYSHIEVAATMEAQKSTGSGIHPGAIAVMVIGILVTIGVIGCLTKRFNTWPWPQSDNRAQRDVEWDAERKKEEEEIPLQSPPAPDTVGNTPDVSSPTSKTPLLSATASPGTDSETDEDEIAGKVKVDGLGCDVDAEPHGNANQKDNLKTNPERSDAASAAIHNNKGTVNYFYGSYTKNEYHGDVHHHHGDEYNISDGGNLIKTSEGSGGGGRAEVPVRQPATRTNKEKNASPSPNAKVYGSDIGQFYATLRIVNVLFTSRDPNDPSNRDLVNMIKEKLDKLLRPRHRDLTMEVTDIREGSVKVTVLFRGVQKEMETIKGTVEKAVTRGNLADIGVDPYYFHTFEHRPKTPELSSGDQGQDNRQDIVLPTSAPPDNNDEPQKNLLEEKLEEIFHIQSEGSANSTTKLLKVLKDVDDWALFRQCCDFIKQRINLPGLNKLTAQNLKTRKVKTVSRYNNIPPNYSAIQTTGNGDCLFNAVSLLLTGTEDHATLLRLGASVYAGLNAKNILEEYDADGMAESKENVEAFVHEYCKDTSLLKEKQQDPKEILKHAIMKEARLTAKIKEYSGNLQIRFLAGFVEHDILLHCEVKREGYDEVLLHSGLENAPMLEIMLVHFSEESTEPNHFVGLVKNDEEEPPVTSSYSNLMRMVKDCDLDKDEVIARTFVTVVAERLNVRTFQNFFKEGHSSRKALEEVVKLWVKEKGDDAICPELEQAFADAKHLRPAASDLPSDVEIDASKEDSEAEIAVQVSGPPADDGVENTAFNNLSQIGEEENKTAESQETSFSYDALLLYEENDPDIGQVKNIRKLLESWEVSLCDPYDHSQRDQMEVFEQSLKESRHAVVFLTQNVLKNIKENRKGQTSFRMSTFLCKLLDKHVKVGSQQLVPVRLAKGETPLILSNFQMLVPDTKGFERKLFKSLAKPGGLSDRQIQEKVKDIRGRCPLKEGENGTKLVEQLASKLDIPSEIVSNIHDEFGGFNAMLTEVLRCWRAQHGKDATEAVLDDAVQTLAAERSDSSTCPGSDQPTSTEGTSNSPPKGPEIYIGGGVKNLQDGHYNVMNVGGTRPSKKDHSKGTRQGKDGHRKPQNSGSSMGRLNIDGEVENMQRGDYNVMNILPQSGPDSTNNNMDAGSASMPASNTTRAVTEEDFQEIQEHVGWKWKDVARSLRLTPGQVDCVEHDHRDDPLDEKVYQMLLKWKQVKGESATLSALTQALTQEGLGDVAEILED</sequence>
<dbReference type="Gene3D" id="3.40.50.10140">
    <property type="entry name" value="Toll/interleukin-1 receptor homology (TIR) domain"/>
    <property type="match status" value="1"/>
</dbReference>
<dbReference type="InterPro" id="IPR013783">
    <property type="entry name" value="Ig-like_fold"/>
</dbReference>
<feature type="compositionally biased region" description="Polar residues" evidence="2">
    <location>
        <begin position="275"/>
        <end position="300"/>
    </location>
</feature>
<keyword evidence="3" id="KW-1133">Transmembrane helix</keyword>
<protein>
    <submittedName>
        <fullName evidence="7">RIPK1 protein</fullName>
    </submittedName>
</protein>
<dbReference type="GO" id="GO:0007165">
    <property type="term" value="P:signal transduction"/>
    <property type="evidence" value="ECO:0007669"/>
    <property type="project" value="InterPro"/>
</dbReference>
<dbReference type="OrthoDB" id="535509at2759"/>
<dbReference type="InterPro" id="IPR000488">
    <property type="entry name" value="Death_dom"/>
</dbReference>
<evidence type="ECO:0000313" key="7">
    <source>
        <dbReference type="EMBL" id="CAH1247956.1"/>
    </source>
</evidence>
<dbReference type="PANTHER" id="PTHR15077:SF12">
    <property type="entry name" value="DEATH DOMAIN-CONTAINING PROTEIN"/>
    <property type="match status" value="1"/>
</dbReference>
<dbReference type="SMART" id="SM00005">
    <property type="entry name" value="DEATH"/>
    <property type="match status" value="1"/>
</dbReference>
<evidence type="ECO:0000259" key="6">
    <source>
        <dbReference type="PROSITE" id="PS50853"/>
    </source>
</evidence>
<evidence type="ECO:0000256" key="1">
    <source>
        <dbReference type="ARBA" id="ARBA00022807"/>
    </source>
</evidence>
<dbReference type="PROSITE" id="PS50017">
    <property type="entry name" value="DEATH_DOMAIN"/>
    <property type="match status" value="1"/>
</dbReference>
<dbReference type="InterPro" id="IPR003323">
    <property type="entry name" value="OTU_dom"/>
</dbReference>
<feature type="compositionally biased region" description="Basic and acidic residues" evidence="2">
    <location>
        <begin position="333"/>
        <end position="343"/>
    </location>
</feature>
<dbReference type="Gene3D" id="1.10.533.10">
    <property type="entry name" value="Death Domain, Fas"/>
    <property type="match status" value="1"/>
</dbReference>
<feature type="compositionally biased region" description="Polar residues" evidence="2">
    <location>
        <begin position="539"/>
        <end position="548"/>
    </location>
</feature>
<keyword evidence="8" id="KW-1185">Reference proteome</keyword>
<dbReference type="PROSITE" id="PS50802">
    <property type="entry name" value="OTU"/>
    <property type="match status" value="1"/>
</dbReference>
<evidence type="ECO:0000259" key="5">
    <source>
        <dbReference type="PROSITE" id="PS50802"/>
    </source>
</evidence>
<feature type="region of interest" description="Disordered" evidence="2">
    <location>
        <begin position="392"/>
        <end position="425"/>
    </location>
</feature>
<evidence type="ECO:0000256" key="2">
    <source>
        <dbReference type="SAM" id="MobiDB-lite"/>
    </source>
</evidence>
<name>A0A8K0EDR2_BRALA</name>
<dbReference type="InterPro" id="IPR036116">
    <property type="entry name" value="FN3_sf"/>
</dbReference>
<feature type="compositionally biased region" description="Polar residues" evidence="2">
    <location>
        <begin position="1202"/>
        <end position="1221"/>
    </location>
</feature>
<keyword evidence="3" id="KW-0812">Transmembrane</keyword>
<keyword evidence="1" id="KW-0645">Protease</keyword>
<gene>
    <name evidence="7" type="primary">RIPK1</name>
    <name evidence="7" type="ORF">BLAG_LOCUS9469</name>
</gene>